<protein>
    <submittedName>
        <fullName evidence="2">Diadenosine tetraphosphate (Ap4A) HIT family hydrolase</fullName>
    </submittedName>
</protein>
<accession>A0A7W6W382</accession>
<dbReference type="GO" id="GO:0016787">
    <property type="term" value="F:hydrolase activity"/>
    <property type="evidence" value="ECO:0007669"/>
    <property type="project" value="UniProtKB-KW"/>
</dbReference>
<gene>
    <name evidence="2" type="ORF">GGD57_000743</name>
</gene>
<evidence type="ECO:0000313" key="2">
    <source>
        <dbReference type="EMBL" id="MBB4234194.1"/>
    </source>
</evidence>
<dbReference type="AlphaFoldDB" id="A0A7W6W382"/>
<name>A0A7W6W382_9HYPH</name>
<dbReference type="Pfam" id="PF01230">
    <property type="entry name" value="HIT"/>
    <property type="match status" value="1"/>
</dbReference>
<keyword evidence="2" id="KW-0378">Hydrolase</keyword>
<dbReference type="SUPFAM" id="SSF54197">
    <property type="entry name" value="HIT-like"/>
    <property type="match status" value="1"/>
</dbReference>
<organism evidence="2 3">
    <name type="scientific">Rhizobium esperanzae</name>
    <dbReference type="NCBI Taxonomy" id="1967781"/>
    <lineage>
        <taxon>Bacteria</taxon>
        <taxon>Pseudomonadati</taxon>
        <taxon>Pseudomonadota</taxon>
        <taxon>Alphaproteobacteria</taxon>
        <taxon>Hyphomicrobiales</taxon>
        <taxon>Rhizobiaceae</taxon>
        <taxon>Rhizobium/Agrobacterium group</taxon>
        <taxon>Rhizobium</taxon>
    </lineage>
</organism>
<dbReference type="Gene3D" id="3.30.428.10">
    <property type="entry name" value="HIT-like"/>
    <property type="match status" value="1"/>
</dbReference>
<evidence type="ECO:0000313" key="3">
    <source>
        <dbReference type="Proteomes" id="UP000540909"/>
    </source>
</evidence>
<dbReference type="InterPro" id="IPR011146">
    <property type="entry name" value="HIT-like"/>
</dbReference>
<dbReference type="EMBL" id="JACIFY010000002">
    <property type="protein sequence ID" value="MBB4234194.1"/>
    <property type="molecule type" value="Genomic_DNA"/>
</dbReference>
<dbReference type="InterPro" id="IPR036265">
    <property type="entry name" value="HIT-like_sf"/>
</dbReference>
<sequence length="197" mass="22052">MVDLLDRHCSHCKPAYSAAIRSDSDICGNGERQHLEIPPHFHVAETAGWLVNHRMNSALPGYLMIGSKTDTTDLSDLSVDALAEFGPLLARAQSALKRELSAQRVYIGRYGHTPGYPIHFHVIPIYDWVEELFWKDARYRQLANFAEGPGETTTDGAELTLFVWREFCERTVPPSVTRPSVSKAIQLLRAAMVFPAS</sequence>
<reference evidence="2 3" key="1">
    <citation type="submission" date="2020-08" db="EMBL/GenBank/DDBJ databases">
        <title>Genomic Encyclopedia of Type Strains, Phase IV (KMG-V): Genome sequencing to study the core and pangenomes of soil and plant-associated prokaryotes.</title>
        <authorList>
            <person name="Whitman W."/>
        </authorList>
    </citation>
    <scope>NUCLEOTIDE SEQUENCE [LARGE SCALE GENOMIC DNA]</scope>
    <source>
        <strain evidence="2 3">SEMIA 4089</strain>
    </source>
</reference>
<comment type="caution">
    <text evidence="2">The sequence shown here is derived from an EMBL/GenBank/DDBJ whole genome shotgun (WGS) entry which is preliminary data.</text>
</comment>
<feature type="domain" description="HIT" evidence="1">
    <location>
        <begin position="41"/>
        <end position="125"/>
    </location>
</feature>
<proteinExistence type="predicted"/>
<dbReference type="Proteomes" id="UP000540909">
    <property type="component" value="Unassembled WGS sequence"/>
</dbReference>
<evidence type="ECO:0000259" key="1">
    <source>
        <dbReference type="Pfam" id="PF01230"/>
    </source>
</evidence>